<feature type="non-terminal residue" evidence="1">
    <location>
        <position position="1"/>
    </location>
</feature>
<evidence type="ECO:0000313" key="1">
    <source>
        <dbReference type="EMBL" id="KAG7157503.1"/>
    </source>
</evidence>
<gene>
    <name evidence="1" type="primary">Ir4-L22</name>
    <name evidence="1" type="ORF">Hamer_G031641</name>
</gene>
<organism evidence="1 2">
    <name type="scientific">Homarus americanus</name>
    <name type="common">American lobster</name>
    <dbReference type="NCBI Taxonomy" id="6706"/>
    <lineage>
        <taxon>Eukaryota</taxon>
        <taxon>Metazoa</taxon>
        <taxon>Ecdysozoa</taxon>
        <taxon>Arthropoda</taxon>
        <taxon>Crustacea</taxon>
        <taxon>Multicrustacea</taxon>
        <taxon>Malacostraca</taxon>
        <taxon>Eumalacostraca</taxon>
        <taxon>Eucarida</taxon>
        <taxon>Decapoda</taxon>
        <taxon>Pleocyemata</taxon>
        <taxon>Astacidea</taxon>
        <taxon>Nephropoidea</taxon>
        <taxon>Nephropidae</taxon>
        <taxon>Homarus</taxon>
    </lineage>
</organism>
<dbReference type="Proteomes" id="UP000747542">
    <property type="component" value="Unassembled WGS sequence"/>
</dbReference>
<protein>
    <submittedName>
        <fullName evidence="1">Putative olfactory ionotropic receptor IR4-like 22</fullName>
    </submittedName>
</protein>
<evidence type="ECO:0000313" key="2">
    <source>
        <dbReference type="Proteomes" id="UP000747542"/>
    </source>
</evidence>
<accession>A0A8J5JK20</accession>
<keyword evidence="1" id="KW-0675">Receptor</keyword>
<comment type="caution">
    <text evidence="1">The sequence shown here is derived from an EMBL/GenBank/DDBJ whole genome shotgun (WGS) entry which is preliminary data.</text>
</comment>
<name>A0A8J5JK20_HOMAM</name>
<sequence length="251" mass="27459">VLTLHVLPGKQDLTSSVLGVIEAVLASVACSNYSVFFLTDGTTSASTVYNLQGHLQVPRGIGVFEVASDGQDNVTIKIQFAHVMNVINQLRELSSHTIIVVISNDPAFLAAFNEWFLKTRLLVWSTRLLVVTRLPLPKLLHLQRTFSKMNAMLVISSDNDLGNISPREAQALRVASWTPSRGVILSSNLPLFPEKFSKFPHRPTLLAASEGNPINKIIAIEASEAPGEKSINFKGPIPNLMDYLAKALNFS</sequence>
<dbReference type="EMBL" id="JAHLQT010037490">
    <property type="protein sequence ID" value="KAG7157503.1"/>
    <property type="molecule type" value="Genomic_DNA"/>
</dbReference>
<dbReference type="AlphaFoldDB" id="A0A8J5JK20"/>
<proteinExistence type="predicted"/>
<keyword evidence="2" id="KW-1185">Reference proteome</keyword>
<reference evidence="1" key="1">
    <citation type="journal article" date="2021" name="Sci. Adv.">
        <title>The American lobster genome reveals insights on longevity, neural, and immune adaptations.</title>
        <authorList>
            <person name="Polinski J.M."/>
            <person name="Zimin A.V."/>
            <person name="Clark K.F."/>
            <person name="Kohn A.B."/>
            <person name="Sadowski N."/>
            <person name="Timp W."/>
            <person name="Ptitsyn A."/>
            <person name="Khanna P."/>
            <person name="Romanova D.Y."/>
            <person name="Williams P."/>
            <person name="Greenwood S.J."/>
            <person name="Moroz L.L."/>
            <person name="Walt D.R."/>
            <person name="Bodnar A.G."/>
        </authorList>
    </citation>
    <scope>NUCLEOTIDE SEQUENCE</scope>
    <source>
        <strain evidence="1">GMGI-L3</strain>
    </source>
</reference>